<proteinExistence type="predicted"/>
<accession>A0ABQ9YJW4</accession>
<dbReference type="Proteomes" id="UP001281761">
    <property type="component" value="Unassembled WGS sequence"/>
</dbReference>
<organism evidence="1 2">
    <name type="scientific">Blattamonas nauphoetae</name>
    <dbReference type="NCBI Taxonomy" id="2049346"/>
    <lineage>
        <taxon>Eukaryota</taxon>
        <taxon>Metamonada</taxon>
        <taxon>Preaxostyla</taxon>
        <taxon>Oxymonadida</taxon>
        <taxon>Blattamonas</taxon>
    </lineage>
</organism>
<gene>
    <name evidence="1" type="ORF">BLNAU_1027</name>
</gene>
<dbReference type="EMBL" id="JARBJD010000004">
    <property type="protein sequence ID" value="KAK2963950.1"/>
    <property type="molecule type" value="Genomic_DNA"/>
</dbReference>
<evidence type="ECO:0000313" key="2">
    <source>
        <dbReference type="Proteomes" id="UP001281761"/>
    </source>
</evidence>
<name>A0ABQ9YJW4_9EUKA</name>
<protein>
    <submittedName>
        <fullName evidence="1">Uncharacterized protein</fullName>
    </submittedName>
</protein>
<comment type="caution">
    <text evidence="1">The sequence shown here is derived from an EMBL/GenBank/DDBJ whole genome shotgun (WGS) entry which is preliminary data.</text>
</comment>
<evidence type="ECO:0000313" key="1">
    <source>
        <dbReference type="EMBL" id="KAK2963950.1"/>
    </source>
</evidence>
<reference evidence="1 2" key="1">
    <citation type="journal article" date="2022" name="bioRxiv">
        <title>Genomics of Preaxostyla Flagellates Illuminates Evolutionary Transitions and the Path Towards Mitochondrial Loss.</title>
        <authorList>
            <person name="Novak L.V.F."/>
            <person name="Treitli S.C."/>
            <person name="Pyrih J."/>
            <person name="Halakuc P."/>
            <person name="Pipaliya S.V."/>
            <person name="Vacek V."/>
            <person name="Brzon O."/>
            <person name="Soukal P."/>
            <person name="Eme L."/>
            <person name="Dacks J.B."/>
            <person name="Karnkowska A."/>
            <person name="Elias M."/>
            <person name="Hampl V."/>
        </authorList>
    </citation>
    <scope>NUCLEOTIDE SEQUENCE [LARGE SCALE GENOMIC DNA]</scope>
    <source>
        <strain evidence="1">NAU3</strain>
        <tissue evidence="1">Gut</tissue>
    </source>
</reference>
<keyword evidence="2" id="KW-1185">Reference proteome</keyword>
<sequence>MSVHPQSQIIARVQLVKLLIKNRVAEHRFFLLCPTGSQDGSISTALPHNHIERLTYSSTLRVTITSSPIEVADMSGIAVRPSKATVISVSSSSVRRVEEEQEAVTKIE</sequence>